<keyword evidence="3" id="KW-1185">Reference proteome</keyword>
<dbReference type="AlphaFoldDB" id="G7E1S3"/>
<dbReference type="EMBL" id="BABT02000106">
    <property type="protein sequence ID" value="GAA96783.1"/>
    <property type="molecule type" value="Genomic_DNA"/>
</dbReference>
<feature type="region of interest" description="Disordered" evidence="1">
    <location>
        <begin position="1"/>
        <end position="51"/>
    </location>
</feature>
<evidence type="ECO:0000313" key="3">
    <source>
        <dbReference type="Proteomes" id="UP000009131"/>
    </source>
</evidence>
<protein>
    <submittedName>
        <fullName evidence="2">Uncharacterized protein</fullName>
    </submittedName>
</protein>
<accession>G7E1S3</accession>
<evidence type="ECO:0000256" key="1">
    <source>
        <dbReference type="SAM" id="MobiDB-lite"/>
    </source>
</evidence>
<organism evidence="2 3">
    <name type="scientific">Mixia osmundae (strain CBS 9802 / IAM 14324 / JCM 22182 / KY 12970)</name>
    <dbReference type="NCBI Taxonomy" id="764103"/>
    <lineage>
        <taxon>Eukaryota</taxon>
        <taxon>Fungi</taxon>
        <taxon>Dikarya</taxon>
        <taxon>Basidiomycota</taxon>
        <taxon>Pucciniomycotina</taxon>
        <taxon>Mixiomycetes</taxon>
        <taxon>Mixiales</taxon>
        <taxon>Mixiaceae</taxon>
        <taxon>Mixia</taxon>
    </lineage>
</organism>
<dbReference type="HOGENOM" id="CLU_3111999_0_0_1"/>
<name>G7E1S3_MIXOS</name>
<sequence>MSRAEQSRKTVTNLFREDESSVGVARSQRRTRPLSIRASRSRVVCSKAQGS</sequence>
<dbReference type="Proteomes" id="UP000009131">
    <property type="component" value="Unassembled WGS sequence"/>
</dbReference>
<gene>
    <name evidence="2" type="primary">Mo03454</name>
    <name evidence="2" type="ORF">E5Q_03454</name>
</gene>
<evidence type="ECO:0000313" key="2">
    <source>
        <dbReference type="EMBL" id="GAA96783.1"/>
    </source>
</evidence>
<reference evidence="2 3" key="2">
    <citation type="journal article" date="2012" name="Open Biol.">
        <title>Characteristics of nucleosomes and linker DNA regions on the genome of the basidiomycete Mixia osmundae revealed by mono- and dinucleosome mapping.</title>
        <authorList>
            <person name="Nishida H."/>
            <person name="Kondo S."/>
            <person name="Matsumoto T."/>
            <person name="Suzuki Y."/>
            <person name="Yoshikawa H."/>
            <person name="Taylor T.D."/>
            <person name="Sugiyama J."/>
        </authorList>
    </citation>
    <scope>NUCLEOTIDE SEQUENCE [LARGE SCALE GENOMIC DNA]</scope>
    <source>
        <strain evidence="3">CBS 9802 / IAM 14324 / JCM 22182 / KY 12970</strain>
    </source>
</reference>
<comment type="caution">
    <text evidence="2">The sequence shown here is derived from an EMBL/GenBank/DDBJ whole genome shotgun (WGS) entry which is preliminary data.</text>
</comment>
<dbReference type="InParanoid" id="G7E1S3"/>
<proteinExistence type="predicted"/>
<reference evidence="2 3" key="1">
    <citation type="journal article" date="2011" name="J. Gen. Appl. Microbiol.">
        <title>Draft genome sequencing of the enigmatic basidiomycete Mixia osmundae.</title>
        <authorList>
            <person name="Nishida H."/>
            <person name="Nagatsuka Y."/>
            <person name="Sugiyama J."/>
        </authorList>
    </citation>
    <scope>NUCLEOTIDE SEQUENCE [LARGE SCALE GENOMIC DNA]</scope>
    <source>
        <strain evidence="3">CBS 9802 / IAM 14324 / JCM 22182 / KY 12970</strain>
    </source>
</reference>